<protein>
    <submittedName>
        <fullName evidence="2">Uncharacterized protein</fullName>
    </submittedName>
</protein>
<reference evidence="2" key="1">
    <citation type="submission" date="2023-03" db="EMBL/GenBank/DDBJ databases">
        <title>Complete genome of Cladonia borealis.</title>
        <authorList>
            <person name="Park H."/>
        </authorList>
    </citation>
    <scope>NUCLEOTIDE SEQUENCE</scope>
    <source>
        <strain evidence="2">ANT050790</strain>
    </source>
</reference>
<keyword evidence="1" id="KW-1133">Transmembrane helix</keyword>
<evidence type="ECO:0000313" key="3">
    <source>
        <dbReference type="Proteomes" id="UP001166286"/>
    </source>
</evidence>
<dbReference type="AlphaFoldDB" id="A0AA39QXJ0"/>
<feature type="transmembrane region" description="Helical" evidence="1">
    <location>
        <begin position="48"/>
        <end position="67"/>
    </location>
</feature>
<dbReference type="Proteomes" id="UP001166286">
    <property type="component" value="Unassembled WGS sequence"/>
</dbReference>
<organism evidence="2 3">
    <name type="scientific">Cladonia borealis</name>
    <dbReference type="NCBI Taxonomy" id="184061"/>
    <lineage>
        <taxon>Eukaryota</taxon>
        <taxon>Fungi</taxon>
        <taxon>Dikarya</taxon>
        <taxon>Ascomycota</taxon>
        <taxon>Pezizomycotina</taxon>
        <taxon>Lecanoromycetes</taxon>
        <taxon>OSLEUM clade</taxon>
        <taxon>Lecanoromycetidae</taxon>
        <taxon>Lecanorales</taxon>
        <taxon>Lecanorineae</taxon>
        <taxon>Cladoniaceae</taxon>
        <taxon>Cladonia</taxon>
    </lineage>
</organism>
<evidence type="ECO:0000256" key="1">
    <source>
        <dbReference type="SAM" id="Phobius"/>
    </source>
</evidence>
<dbReference type="EMBL" id="JAFEKC020000018">
    <property type="protein sequence ID" value="KAK0509558.1"/>
    <property type="molecule type" value="Genomic_DNA"/>
</dbReference>
<keyword evidence="1" id="KW-0472">Membrane</keyword>
<feature type="transmembrane region" description="Helical" evidence="1">
    <location>
        <begin position="190"/>
        <end position="211"/>
    </location>
</feature>
<sequence>MSSTSQSDQYDLVSGFYGPGAVVGWYLTALACLVCLSLHPRKRSRDSITADLIAVLTFPTVAAADLITQVRSYPREGATLAQNAASIKASLSVTGVFLVIDAHLIVLAVIFRCTRRMCLLGTVGLFCFSADCFMLFSPSQNLVIVQNLDTVFSINFGTILYMSVVLLVFYVTCTLANFSSPDAKWPSKIMLILGTLVAFAYPLFLGVMMGLPSQFWPLIRTAASRIANGLIPTSNTSIKELDQAVALLSGATVLGFSLYSTADTHYQAWLSKTRAITQQRGTELRPLNRNQASSH</sequence>
<proteinExistence type="predicted"/>
<feature type="transmembrane region" description="Helical" evidence="1">
    <location>
        <begin position="118"/>
        <end position="136"/>
    </location>
</feature>
<keyword evidence="3" id="KW-1185">Reference proteome</keyword>
<gene>
    <name evidence="2" type="ORF">JMJ35_007952</name>
</gene>
<evidence type="ECO:0000313" key="2">
    <source>
        <dbReference type="EMBL" id="KAK0509558.1"/>
    </source>
</evidence>
<name>A0AA39QXJ0_9LECA</name>
<comment type="caution">
    <text evidence="2">The sequence shown here is derived from an EMBL/GenBank/DDBJ whole genome shotgun (WGS) entry which is preliminary data.</text>
</comment>
<feature type="transmembrane region" description="Helical" evidence="1">
    <location>
        <begin position="87"/>
        <end position="111"/>
    </location>
</feature>
<feature type="transmembrane region" description="Helical" evidence="1">
    <location>
        <begin position="156"/>
        <end position="178"/>
    </location>
</feature>
<feature type="transmembrane region" description="Helical" evidence="1">
    <location>
        <begin position="16"/>
        <end position="36"/>
    </location>
</feature>
<accession>A0AA39QXJ0</accession>
<keyword evidence="1" id="KW-0812">Transmembrane</keyword>